<dbReference type="EMBL" id="JBHSSM010000015">
    <property type="protein sequence ID" value="MFC6315042.1"/>
    <property type="molecule type" value="Genomic_DNA"/>
</dbReference>
<feature type="domain" description="DNA replication/recombination mediator RecO N-terminal" evidence="8">
    <location>
        <begin position="7"/>
        <end position="81"/>
    </location>
</feature>
<evidence type="ECO:0000256" key="4">
    <source>
        <dbReference type="ARBA" id="ARBA00023172"/>
    </source>
</evidence>
<dbReference type="Proteomes" id="UP001596310">
    <property type="component" value="Unassembled WGS sequence"/>
</dbReference>
<sequence>MSRLIDAEFQGLVMYRRDYAERDLLVQILTDQFGPKMFLVRGAKKRGFKLTSAILPFTEATYVGRISPEGLSYLTTTKTTKLWRNISEDLLLQAYAAYILSLAGAAFPEGEPLGRAFTLIQTALNQIDGGIDPQLLTNMVEIKLLDRFGVAPDLSGCAICGRNDLPLDYSEAFGGLLCQNHWARDPHRLHAQPNAVVLVQRLARMMPLQLGATDLNPRTKRELQRVLDHIYQDQVGLVPKSKKFLDGLVNGGNGLLLKRD</sequence>
<dbReference type="Gene3D" id="1.20.1440.120">
    <property type="entry name" value="Recombination protein O, C-terminal domain"/>
    <property type="match status" value="1"/>
</dbReference>
<dbReference type="Pfam" id="PF11967">
    <property type="entry name" value="RecO_N"/>
    <property type="match status" value="1"/>
</dbReference>
<keyword evidence="4 7" id="KW-0233">DNA recombination</keyword>
<gene>
    <name evidence="7 9" type="primary">recO</name>
    <name evidence="9" type="ORF">ACFQHW_05585</name>
</gene>
<comment type="function">
    <text evidence="7">Involved in DNA repair and RecF pathway recombination.</text>
</comment>
<evidence type="ECO:0000256" key="2">
    <source>
        <dbReference type="ARBA" id="ARBA00021310"/>
    </source>
</evidence>
<protein>
    <recommendedName>
        <fullName evidence="2 7">DNA repair protein RecO</fullName>
    </recommendedName>
    <alternativeName>
        <fullName evidence="6 7">Recombination protein O</fullName>
    </alternativeName>
</protein>
<evidence type="ECO:0000256" key="7">
    <source>
        <dbReference type="HAMAP-Rule" id="MF_00201"/>
    </source>
</evidence>
<proteinExistence type="inferred from homology"/>
<comment type="caution">
    <text evidence="9">The sequence shown here is derived from an EMBL/GenBank/DDBJ whole genome shotgun (WGS) entry which is preliminary data.</text>
</comment>
<dbReference type="NCBIfam" id="TIGR00613">
    <property type="entry name" value="reco"/>
    <property type="match status" value="1"/>
</dbReference>
<dbReference type="HAMAP" id="MF_00201">
    <property type="entry name" value="RecO"/>
    <property type="match status" value="1"/>
</dbReference>
<dbReference type="SUPFAM" id="SSF50249">
    <property type="entry name" value="Nucleic acid-binding proteins"/>
    <property type="match status" value="1"/>
</dbReference>
<comment type="similarity">
    <text evidence="1 7">Belongs to the RecO family.</text>
</comment>
<dbReference type="Gene3D" id="2.40.50.140">
    <property type="entry name" value="Nucleic acid-binding proteins"/>
    <property type="match status" value="1"/>
</dbReference>
<evidence type="ECO:0000313" key="9">
    <source>
        <dbReference type="EMBL" id="MFC6315042.1"/>
    </source>
</evidence>
<dbReference type="InterPro" id="IPR022572">
    <property type="entry name" value="DNA_rep/recomb_RecO_N"/>
</dbReference>
<accession>A0ABW1UM64</accession>
<evidence type="ECO:0000256" key="6">
    <source>
        <dbReference type="ARBA" id="ARBA00033409"/>
    </source>
</evidence>
<dbReference type="InterPro" id="IPR012340">
    <property type="entry name" value="NA-bd_OB-fold"/>
</dbReference>
<dbReference type="SUPFAM" id="SSF57863">
    <property type="entry name" value="ArfGap/RecO-like zinc finger"/>
    <property type="match status" value="1"/>
</dbReference>
<reference evidence="10" key="1">
    <citation type="journal article" date="2019" name="Int. J. Syst. Evol. Microbiol.">
        <title>The Global Catalogue of Microorganisms (GCM) 10K type strain sequencing project: providing services to taxonomists for standard genome sequencing and annotation.</title>
        <authorList>
            <consortium name="The Broad Institute Genomics Platform"/>
            <consortium name="The Broad Institute Genome Sequencing Center for Infectious Disease"/>
            <person name="Wu L."/>
            <person name="Ma J."/>
        </authorList>
    </citation>
    <scope>NUCLEOTIDE SEQUENCE [LARGE SCALE GENOMIC DNA]</scope>
    <source>
        <strain evidence="10">CCM 8897</strain>
    </source>
</reference>
<keyword evidence="10" id="KW-1185">Reference proteome</keyword>
<dbReference type="PANTHER" id="PTHR33991">
    <property type="entry name" value="DNA REPAIR PROTEIN RECO"/>
    <property type="match status" value="1"/>
</dbReference>
<evidence type="ECO:0000256" key="1">
    <source>
        <dbReference type="ARBA" id="ARBA00007452"/>
    </source>
</evidence>
<dbReference type="Pfam" id="PF02565">
    <property type="entry name" value="RecO_C"/>
    <property type="match status" value="1"/>
</dbReference>
<dbReference type="InterPro" id="IPR042242">
    <property type="entry name" value="RecO_C"/>
</dbReference>
<organism evidence="9 10">
    <name type="scientific">Lapidilactobacillus achengensis</name>
    <dbReference type="NCBI Taxonomy" id="2486000"/>
    <lineage>
        <taxon>Bacteria</taxon>
        <taxon>Bacillati</taxon>
        <taxon>Bacillota</taxon>
        <taxon>Bacilli</taxon>
        <taxon>Lactobacillales</taxon>
        <taxon>Lactobacillaceae</taxon>
        <taxon>Lapidilactobacillus</taxon>
    </lineage>
</organism>
<dbReference type="Gene3D" id="6.20.220.20">
    <property type="entry name" value="Recombination protein O, zinc-binding domain"/>
    <property type="match status" value="1"/>
</dbReference>
<keyword evidence="5 7" id="KW-0234">DNA repair</keyword>
<evidence type="ECO:0000256" key="5">
    <source>
        <dbReference type="ARBA" id="ARBA00023204"/>
    </source>
</evidence>
<evidence type="ECO:0000256" key="3">
    <source>
        <dbReference type="ARBA" id="ARBA00022763"/>
    </source>
</evidence>
<keyword evidence="3 7" id="KW-0227">DNA damage</keyword>
<dbReference type="RefSeq" id="WP_225422116.1">
    <property type="nucleotide sequence ID" value="NZ_JBHSSM010000015.1"/>
</dbReference>
<dbReference type="InterPro" id="IPR037278">
    <property type="entry name" value="ARFGAP/RecO"/>
</dbReference>
<name>A0ABW1UM64_9LACO</name>
<dbReference type="PANTHER" id="PTHR33991:SF1">
    <property type="entry name" value="DNA REPAIR PROTEIN RECO"/>
    <property type="match status" value="1"/>
</dbReference>
<dbReference type="InterPro" id="IPR003717">
    <property type="entry name" value="RecO"/>
</dbReference>
<evidence type="ECO:0000259" key="8">
    <source>
        <dbReference type="Pfam" id="PF11967"/>
    </source>
</evidence>
<evidence type="ECO:0000313" key="10">
    <source>
        <dbReference type="Proteomes" id="UP001596310"/>
    </source>
</evidence>